<dbReference type="InterPro" id="IPR011146">
    <property type="entry name" value="HIT-like"/>
</dbReference>
<evidence type="ECO:0000256" key="1">
    <source>
        <dbReference type="PIRSR" id="PIRSR601310-1"/>
    </source>
</evidence>
<dbReference type="InterPro" id="IPR001310">
    <property type="entry name" value="Histidine_triad_HIT"/>
</dbReference>
<protein>
    <recommendedName>
        <fullName evidence="6">HIT domain-containing protein</fullName>
    </recommendedName>
</protein>
<dbReference type="PANTHER" id="PTHR23089">
    <property type="entry name" value="HISTIDINE TRIAD HIT PROTEIN"/>
    <property type="match status" value="1"/>
</dbReference>
<dbReference type="AlphaFoldDB" id="A0A182XZC5"/>
<evidence type="ECO:0000256" key="2">
    <source>
        <dbReference type="PIRSR" id="PIRSR601310-3"/>
    </source>
</evidence>
<accession>A0A182XZC5</accession>
<evidence type="ECO:0000256" key="4">
    <source>
        <dbReference type="PROSITE-ProRule" id="PRU00464"/>
    </source>
</evidence>
<dbReference type="VEuPathDB" id="VectorBase:ASTEI01561"/>
<dbReference type="Pfam" id="PF12796">
    <property type="entry name" value="Ank_2"/>
    <property type="match status" value="1"/>
</dbReference>
<dbReference type="VEuPathDB" id="VectorBase:ASTEI20_033050"/>
<dbReference type="VEuPathDB" id="VectorBase:ASTE001733"/>
<dbReference type="STRING" id="30069.A0A182XZC5"/>
<evidence type="ECO:0000256" key="3">
    <source>
        <dbReference type="PROSITE-ProRule" id="PRU00023"/>
    </source>
</evidence>
<evidence type="ECO:0000313" key="8">
    <source>
        <dbReference type="Proteomes" id="UP000076408"/>
    </source>
</evidence>
<keyword evidence="8" id="KW-1185">Reference proteome</keyword>
<feature type="repeat" description="ANK" evidence="3">
    <location>
        <begin position="314"/>
        <end position="346"/>
    </location>
</feature>
<dbReference type="InterPro" id="IPR002110">
    <property type="entry name" value="Ankyrin_rpt"/>
</dbReference>
<dbReference type="PROSITE" id="PS50297">
    <property type="entry name" value="ANK_REP_REGION"/>
    <property type="match status" value="2"/>
</dbReference>
<feature type="region of interest" description="Disordered" evidence="5">
    <location>
        <begin position="168"/>
        <end position="191"/>
    </location>
</feature>
<feature type="compositionally biased region" description="Basic and acidic residues" evidence="5">
    <location>
        <begin position="174"/>
        <end position="189"/>
    </location>
</feature>
<dbReference type="GO" id="GO:0003824">
    <property type="term" value="F:catalytic activity"/>
    <property type="evidence" value="ECO:0007669"/>
    <property type="project" value="InterPro"/>
</dbReference>
<dbReference type="PRINTS" id="PR00332">
    <property type="entry name" value="HISTRIAD"/>
</dbReference>
<keyword evidence="3" id="KW-0040">ANK repeat</keyword>
<feature type="short sequence motif" description="Histidine triad motif" evidence="2 4">
    <location>
        <begin position="156"/>
        <end position="160"/>
    </location>
</feature>
<evidence type="ECO:0000259" key="6">
    <source>
        <dbReference type="PROSITE" id="PS51084"/>
    </source>
</evidence>
<dbReference type="InterPro" id="IPR036770">
    <property type="entry name" value="Ankyrin_rpt-contain_sf"/>
</dbReference>
<feature type="domain" description="HIT" evidence="6">
    <location>
        <begin position="65"/>
        <end position="171"/>
    </location>
</feature>
<dbReference type="Pfam" id="PF11969">
    <property type="entry name" value="DcpS_C"/>
    <property type="match status" value="1"/>
</dbReference>
<feature type="repeat" description="ANK" evidence="3">
    <location>
        <begin position="281"/>
        <end position="313"/>
    </location>
</feature>
<evidence type="ECO:0000313" key="7">
    <source>
        <dbReference type="EnsemblMetazoa" id="ASTEI01561-PA"/>
    </source>
</evidence>
<dbReference type="CDD" id="cd01276">
    <property type="entry name" value="PKCI_related"/>
    <property type="match status" value="1"/>
</dbReference>
<dbReference type="SMART" id="SM00248">
    <property type="entry name" value="ANK"/>
    <property type="match status" value="3"/>
</dbReference>
<dbReference type="SUPFAM" id="SSF48403">
    <property type="entry name" value="Ankyrin repeat"/>
    <property type="match status" value="1"/>
</dbReference>
<dbReference type="EnsemblMetazoa" id="ASTEI01561-RA">
    <property type="protein sequence ID" value="ASTEI01561-PA"/>
    <property type="gene ID" value="ASTEI01561"/>
</dbReference>
<dbReference type="PROSITE" id="PS51084">
    <property type="entry name" value="HIT_2"/>
    <property type="match status" value="1"/>
</dbReference>
<dbReference type="InterPro" id="IPR036265">
    <property type="entry name" value="HIT-like_sf"/>
</dbReference>
<dbReference type="Proteomes" id="UP000076408">
    <property type="component" value="Unassembled WGS sequence"/>
</dbReference>
<reference evidence="8" key="1">
    <citation type="journal article" date="2014" name="Genome Biol.">
        <title>Genome analysis of a major urban malaria vector mosquito, Anopheles stephensi.</title>
        <authorList>
            <person name="Jiang X."/>
            <person name="Peery A."/>
            <person name="Hall A.B."/>
            <person name="Sharma A."/>
            <person name="Chen X.G."/>
            <person name="Waterhouse R.M."/>
            <person name="Komissarov A."/>
            <person name="Riehle M.M."/>
            <person name="Shouche Y."/>
            <person name="Sharakhova M.V."/>
            <person name="Lawson D."/>
            <person name="Pakpour N."/>
            <person name="Arensburger P."/>
            <person name="Davidson V.L."/>
            <person name="Eiglmeier K."/>
            <person name="Emrich S."/>
            <person name="George P."/>
            <person name="Kennedy R.C."/>
            <person name="Mane S.P."/>
            <person name="Maslen G."/>
            <person name="Oringanje C."/>
            <person name="Qi Y."/>
            <person name="Settlage R."/>
            <person name="Tojo M."/>
            <person name="Tubio J.M."/>
            <person name="Unger M.F."/>
            <person name="Wang B."/>
            <person name="Vernick K.D."/>
            <person name="Ribeiro J.M."/>
            <person name="James A.A."/>
            <person name="Michel K."/>
            <person name="Riehle M.A."/>
            <person name="Luckhart S."/>
            <person name="Sharakhov I.V."/>
            <person name="Tu Z."/>
        </authorList>
    </citation>
    <scope>NUCLEOTIDE SEQUENCE [LARGE SCALE GENOMIC DNA]</scope>
    <source>
        <strain evidence="8">Indian</strain>
    </source>
</reference>
<name>A0A182XZC5_ANOST</name>
<dbReference type="Gene3D" id="3.30.428.10">
    <property type="entry name" value="HIT-like"/>
    <property type="match status" value="1"/>
</dbReference>
<dbReference type="PROSITE" id="PS50088">
    <property type="entry name" value="ANK_REPEAT"/>
    <property type="match status" value="2"/>
</dbReference>
<proteinExistence type="predicted"/>
<sequence>MGCDGNRSPKFVSAVCWCIMLATAVRRFVARPLLLPALRLVRYRSQDSQGSNRGPKPSVKHPDTIFDKIIKKEIPADIIYEDEKCVAFNDVSPQAPVHFLVIPKQKIDKLENSTSGQVEILGHLLHVAGQLGKSKAPKGFRLVINNGDDGCQTVYHIHLHVIDISEPSTSGKIPGDKSSTRSSETEPKADTNVPKTMFTISQPEFNEGTMAGDSPCSTRNTLKLRKDHHNRVQTRASPYLKIRPSALLTSRFLEAVSHNNTEKVREMIQQGMSPNTYESYFNRSALHIACSRGFRDIVRILLENGANPNIRDKNMNTPLHLASSTESVEIVQLLLDYGTNVLLRDSNGLLALDFSIGKLRLSERIISKMQKLTQSDIHKHREKTAEVCERIFAMFKQQIRNIDPTNLGCDEARLEQMLKDFSEQLDKVRQRKIDLDSIVDQISNLKVKSEIDNDVSSLLSTLQQFTL</sequence>
<organism evidence="7 8">
    <name type="scientific">Anopheles stephensi</name>
    <name type="common">Indo-Pakistan malaria mosquito</name>
    <dbReference type="NCBI Taxonomy" id="30069"/>
    <lineage>
        <taxon>Eukaryota</taxon>
        <taxon>Metazoa</taxon>
        <taxon>Ecdysozoa</taxon>
        <taxon>Arthropoda</taxon>
        <taxon>Hexapoda</taxon>
        <taxon>Insecta</taxon>
        <taxon>Pterygota</taxon>
        <taxon>Neoptera</taxon>
        <taxon>Endopterygota</taxon>
        <taxon>Diptera</taxon>
        <taxon>Nematocera</taxon>
        <taxon>Culicoidea</taxon>
        <taxon>Culicidae</taxon>
        <taxon>Anophelinae</taxon>
        <taxon>Anopheles</taxon>
    </lineage>
</organism>
<feature type="active site" description="Tele-AMP-histidine intermediate" evidence="1">
    <location>
        <position position="158"/>
    </location>
</feature>
<dbReference type="Gene3D" id="1.25.40.20">
    <property type="entry name" value="Ankyrin repeat-containing domain"/>
    <property type="match status" value="1"/>
</dbReference>
<reference evidence="7" key="2">
    <citation type="submission" date="2020-05" db="UniProtKB">
        <authorList>
            <consortium name="EnsemblMetazoa"/>
        </authorList>
    </citation>
    <scope>IDENTIFICATION</scope>
    <source>
        <strain evidence="7">Indian</strain>
    </source>
</reference>
<dbReference type="SUPFAM" id="SSF54197">
    <property type="entry name" value="HIT-like"/>
    <property type="match status" value="1"/>
</dbReference>
<evidence type="ECO:0000256" key="5">
    <source>
        <dbReference type="SAM" id="MobiDB-lite"/>
    </source>
</evidence>